<dbReference type="Gene3D" id="3.40.50.1240">
    <property type="entry name" value="Phosphoglycerate mutase-like"/>
    <property type="match status" value="1"/>
</dbReference>
<evidence type="ECO:0000256" key="12">
    <source>
        <dbReference type="ARBA" id="ARBA00043691"/>
    </source>
</evidence>
<dbReference type="SUPFAM" id="SSF53254">
    <property type="entry name" value="Phosphoglycerate mutase-like"/>
    <property type="match status" value="1"/>
</dbReference>
<comment type="subcellular location">
    <subcellularLocation>
        <location evidence="1">Membrane</location>
    </subcellularLocation>
</comment>
<evidence type="ECO:0000256" key="1">
    <source>
        <dbReference type="ARBA" id="ARBA00004370"/>
    </source>
</evidence>
<comment type="catalytic activity">
    <reaction evidence="13">
        <text>(2R)-2,3-bisphosphoglycerate + H2O = (2R)-2-phosphoglycerate + phosphate</text>
        <dbReference type="Rhea" id="RHEA:27381"/>
        <dbReference type="ChEBI" id="CHEBI:15377"/>
        <dbReference type="ChEBI" id="CHEBI:43474"/>
        <dbReference type="ChEBI" id="CHEBI:58248"/>
        <dbReference type="ChEBI" id="CHEBI:58289"/>
        <dbReference type="EC" id="3.1.3.80"/>
    </reaction>
    <physiologicalReaction direction="left-to-right" evidence="13">
        <dbReference type="Rhea" id="RHEA:27382"/>
    </physiologicalReaction>
</comment>
<sequence>MANIKRYKITLISKGFPLNTRAFIPVIGMLALAGCSSVNTTSIASTDTYVYGTKSVYVPQDSVNNYSTVPASYILVYTELVARHGSRALSSPKYDDISLKIWQAAKEQNALTPLGEHLGAEIERLMAANVKMGYGNLSKLGNQEQIQIGERMAQRNASLLNQAVQNQQQIAFEYSGQDRARDSGLAFIQGLENVNPALAPLISKPVKNKAQLYFHKQSNNKDYQDYVKENPQLRAAVDHLFDQPKSHQVAREMLERVYSPAFVDQLAEGKLSFIKVGKKKPTVYNDVEAAIQLFNLYLIAPGLADEAGAQPWNFTQFVTPKESQWLSYVLDGEDYYEKGPSFADTNITYKMASALEDDFFNEIKGVQDGTNTKAAKIRFAHAETIIPFAAQMQLKGSETGVSRDTGYTLQTSPWRGGWVSPYSANIQWDVYRNQAGSLLVKMLYNEKEIAFKDSCKPISTGSYFYQFSELTRCYGK</sequence>
<dbReference type="KEGG" id="mmw:Mmwyl1_0164"/>
<reference evidence="14" key="1">
    <citation type="submission" date="2007-06" db="EMBL/GenBank/DDBJ databases">
        <title>Complete sequence of Marinomonas sp. MWYL1.</title>
        <authorList>
            <consortium name="US DOE Joint Genome Institute"/>
            <person name="Copeland A."/>
            <person name="Lucas S."/>
            <person name="Lapidus A."/>
            <person name="Barry K."/>
            <person name="Glavina del Rio T."/>
            <person name="Dalin E."/>
            <person name="Tice H."/>
            <person name="Pitluck S."/>
            <person name="Kiss H."/>
            <person name="Brettin T."/>
            <person name="Bruce D."/>
            <person name="Detter J.C."/>
            <person name="Han C."/>
            <person name="Schmutz J."/>
            <person name="Larimer F."/>
            <person name="Land M."/>
            <person name="Hauser L."/>
            <person name="Kyrpides N."/>
            <person name="Kim E."/>
            <person name="Johnston A.W.B."/>
            <person name="Todd J.D."/>
            <person name="Rogers R."/>
            <person name="Wexler M."/>
            <person name="Bond P.L."/>
            <person name="Li Y."/>
            <person name="Richardson P."/>
        </authorList>
    </citation>
    <scope>NUCLEOTIDE SEQUENCE [LARGE SCALE GENOMIC DNA]</scope>
    <source>
        <strain evidence="14">MWYL1</strain>
    </source>
</reference>
<accession>A6VRM7</accession>
<protein>
    <recommendedName>
        <fullName evidence="5">Multiple inositol polyphosphate phosphatase 1</fullName>
        <ecNumber evidence="4">3.1.3.62</ecNumber>
        <ecNumber evidence="3">3.1.3.80</ecNumber>
    </recommendedName>
    <alternativeName>
        <fullName evidence="9">2,3-bisphosphoglycerate 3-phosphatase</fullName>
    </alternativeName>
</protein>
<dbReference type="GO" id="GO:0003993">
    <property type="term" value="F:acid phosphatase activity"/>
    <property type="evidence" value="ECO:0007669"/>
    <property type="project" value="TreeGrafter"/>
</dbReference>
<evidence type="ECO:0000256" key="3">
    <source>
        <dbReference type="ARBA" id="ARBA00012976"/>
    </source>
</evidence>
<evidence type="ECO:0000256" key="2">
    <source>
        <dbReference type="ARBA" id="ARBA00008422"/>
    </source>
</evidence>
<evidence type="ECO:0000256" key="5">
    <source>
        <dbReference type="ARBA" id="ARBA00018097"/>
    </source>
</evidence>
<evidence type="ECO:0000256" key="13">
    <source>
        <dbReference type="ARBA" id="ARBA00043832"/>
    </source>
</evidence>
<dbReference type="HOGENOM" id="CLU_029165_2_0_6"/>
<evidence type="ECO:0000256" key="7">
    <source>
        <dbReference type="ARBA" id="ARBA00022801"/>
    </source>
</evidence>
<comment type="catalytic activity">
    <reaction evidence="10">
        <text>1D-myo-inositol 1,2,5,6-tetrakisphosphate + H2O = 1D-myo-inositol 1,2,6-trisphosphate + phosphate</text>
        <dbReference type="Rhea" id="RHEA:77119"/>
        <dbReference type="ChEBI" id="CHEBI:15377"/>
        <dbReference type="ChEBI" id="CHEBI:43474"/>
        <dbReference type="ChEBI" id="CHEBI:195535"/>
        <dbReference type="ChEBI" id="CHEBI:195537"/>
        <dbReference type="EC" id="3.1.3.62"/>
    </reaction>
    <physiologicalReaction direction="left-to-right" evidence="10">
        <dbReference type="Rhea" id="RHEA:77120"/>
    </physiologicalReaction>
</comment>
<dbReference type="InterPro" id="IPR000560">
    <property type="entry name" value="His_Pase_clade-2"/>
</dbReference>
<dbReference type="InterPro" id="IPR029033">
    <property type="entry name" value="His_PPase_superfam"/>
</dbReference>
<evidence type="ECO:0000313" key="14">
    <source>
        <dbReference type="EMBL" id="ABR69106.1"/>
    </source>
</evidence>
<dbReference type="STRING" id="400668.Mmwyl1_0164"/>
<organism evidence="14">
    <name type="scientific">Marinomonas sp. (strain MWYL1)</name>
    <dbReference type="NCBI Taxonomy" id="400668"/>
    <lineage>
        <taxon>Bacteria</taxon>
        <taxon>Pseudomonadati</taxon>
        <taxon>Pseudomonadota</taxon>
        <taxon>Gammaproteobacteria</taxon>
        <taxon>Oceanospirillales</taxon>
        <taxon>Oceanospirillaceae</taxon>
        <taxon>Marinomonas</taxon>
    </lineage>
</organism>
<gene>
    <name evidence="14" type="ordered locus">Mmwyl1_0164</name>
</gene>
<evidence type="ECO:0000256" key="11">
    <source>
        <dbReference type="ARBA" id="ARBA00043671"/>
    </source>
</evidence>
<evidence type="ECO:0000256" key="4">
    <source>
        <dbReference type="ARBA" id="ARBA00013040"/>
    </source>
</evidence>
<dbReference type="EC" id="3.1.3.62" evidence="4"/>
<dbReference type="EMBL" id="CP000749">
    <property type="protein sequence ID" value="ABR69106.1"/>
    <property type="molecule type" value="Genomic_DNA"/>
</dbReference>
<dbReference type="EC" id="3.1.3.80" evidence="3"/>
<evidence type="ECO:0000256" key="10">
    <source>
        <dbReference type="ARBA" id="ARBA00043668"/>
    </source>
</evidence>
<keyword evidence="7" id="KW-0378">Hydrolase</keyword>
<keyword evidence="8" id="KW-0472">Membrane</keyword>
<dbReference type="PANTHER" id="PTHR20963">
    <property type="entry name" value="MULTIPLE INOSITOL POLYPHOSPHATE PHOSPHATASE-RELATED"/>
    <property type="match status" value="1"/>
</dbReference>
<comment type="catalytic activity">
    <reaction evidence="12">
        <text>1D-myo-inositol hexakisphosphate + H2O = 1D-myo-inositol 1,2,4,5,6-pentakisphosphate + phosphate</text>
        <dbReference type="Rhea" id="RHEA:16989"/>
        <dbReference type="ChEBI" id="CHEBI:15377"/>
        <dbReference type="ChEBI" id="CHEBI:43474"/>
        <dbReference type="ChEBI" id="CHEBI:57798"/>
        <dbReference type="ChEBI" id="CHEBI:58130"/>
        <dbReference type="EC" id="3.1.3.62"/>
    </reaction>
    <physiologicalReaction direction="left-to-right" evidence="12">
        <dbReference type="Rhea" id="RHEA:16990"/>
    </physiologicalReaction>
</comment>
<evidence type="ECO:0000256" key="8">
    <source>
        <dbReference type="ARBA" id="ARBA00023136"/>
    </source>
</evidence>
<dbReference type="eggNOG" id="ENOG502Z889">
    <property type="taxonomic scope" value="Bacteria"/>
</dbReference>
<comment type="similarity">
    <text evidence="2">Belongs to the histidine acid phosphatase family. MINPP1 subfamily.</text>
</comment>
<dbReference type="PANTHER" id="PTHR20963:SF8">
    <property type="entry name" value="MULTIPLE INOSITOL POLYPHOSPHATE PHOSPHATASE 1"/>
    <property type="match status" value="1"/>
</dbReference>
<keyword evidence="6" id="KW-0732">Signal</keyword>
<comment type="catalytic activity">
    <reaction evidence="11">
        <text>1D-myo-inositol 1,2,4,5,6-pentakisphosphate + H2O = 1D-myo-inositol 1,2,5,6-tetrakisphosphate + phosphate</text>
        <dbReference type="Rhea" id="RHEA:77115"/>
        <dbReference type="ChEBI" id="CHEBI:15377"/>
        <dbReference type="ChEBI" id="CHEBI:43474"/>
        <dbReference type="ChEBI" id="CHEBI:57798"/>
        <dbReference type="ChEBI" id="CHEBI:195535"/>
        <dbReference type="EC" id="3.1.3.62"/>
    </reaction>
    <physiologicalReaction direction="left-to-right" evidence="11">
        <dbReference type="Rhea" id="RHEA:77116"/>
    </physiologicalReaction>
</comment>
<evidence type="ECO:0000256" key="9">
    <source>
        <dbReference type="ARBA" id="ARBA00031642"/>
    </source>
</evidence>
<dbReference type="AlphaFoldDB" id="A6VRM7"/>
<dbReference type="GO" id="GO:0034417">
    <property type="term" value="F:bisphosphoglycerate 3-phosphatase activity"/>
    <property type="evidence" value="ECO:0007669"/>
    <property type="project" value="UniProtKB-EC"/>
</dbReference>
<evidence type="ECO:0000256" key="6">
    <source>
        <dbReference type="ARBA" id="ARBA00022729"/>
    </source>
</evidence>
<name>A6VRM7_MARMS</name>
<dbReference type="GO" id="GO:0016020">
    <property type="term" value="C:membrane"/>
    <property type="evidence" value="ECO:0007669"/>
    <property type="project" value="UniProtKB-SubCell"/>
</dbReference>
<dbReference type="PROSITE" id="PS51257">
    <property type="entry name" value="PROKAR_LIPOPROTEIN"/>
    <property type="match status" value="1"/>
</dbReference>
<dbReference type="Pfam" id="PF00328">
    <property type="entry name" value="His_Phos_2"/>
    <property type="match status" value="1"/>
</dbReference>
<proteinExistence type="inferred from homology"/>
<dbReference type="GO" id="GO:0052745">
    <property type="term" value="F:inositol phosphate phosphatase activity"/>
    <property type="evidence" value="ECO:0007669"/>
    <property type="project" value="TreeGrafter"/>
</dbReference>